<dbReference type="PANTHER" id="PTHR38686">
    <property type="entry name" value="APOLIPOPROTEIN N-ACYLTRANSFERASE"/>
    <property type="match status" value="1"/>
</dbReference>
<keyword evidence="4 8" id="KW-0812">Transmembrane</keyword>
<dbReference type="NCBIfam" id="TIGR00546">
    <property type="entry name" value="lnt"/>
    <property type="match status" value="1"/>
</dbReference>
<proteinExistence type="inferred from homology"/>
<protein>
    <submittedName>
        <fullName evidence="10">Unannotated protein</fullName>
    </submittedName>
</protein>
<evidence type="ECO:0000256" key="3">
    <source>
        <dbReference type="ARBA" id="ARBA00022679"/>
    </source>
</evidence>
<evidence type="ECO:0000256" key="6">
    <source>
        <dbReference type="ARBA" id="ARBA00023136"/>
    </source>
</evidence>
<evidence type="ECO:0000256" key="5">
    <source>
        <dbReference type="ARBA" id="ARBA00022989"/>
    </source>
</evidence>
<dbReference type="InterPro" id="IPR003010">
    <property type="entry name" value="C-N_Hydrolase"/>
</dbReference>
<reference evidence="10" key="1">
    <citation type="submission" date="2020-05" db="EMBL/GenBank/DDBJ databases">
        <authorList>
            <person name="Chiriac C."/>
            <person name="Salcher M."/>
            <person name="Ghai R."/>
            <person name="Kavagutti S V."/>
        </authorList>
    </citation>
    <scope>NUCLEOTIDE SEQUENCE</scope>
</reference>
<dbReference type="InterPro" id="IPR036526">
    <property type="entry name" value="C-N_Hydrolase_sf"/>
</dbReference>
<evidence type="ECO:0000256" key="7">
    <source>
        <dbReference type="ARBA" id="ARBA00023315"/>
    </source>
</evidence>
<accession>A0A6J7FP15</accession>
<evidence type="ECO:0000259" key="9">
    <source>
        <dbReference type="PROSITE" id="PS50263"/>
    </source>
</evidence>
<feature type="transmembrane region" description="Helical" evidence="8">
    <location>
        <begin position="121"/>
        <end position="145"/>
    </location>
</feature>
<feature type="domain" description="CN hydrolase" evidence="9">
    <location>
        <begin position="221"/>
        <end position="467"/>
    </location>
</feature>
<feature type="transmembrane region" description="Helical" evidence="8">
    <location>
        <begin position="85"/>
        <end position="109"/>
    </location>
</feature>
<dbReference type="InterPro" id="IPR004563">
    <property type="entry name" value="Apolipo_AcylTrfase"/>
</dbReference>
<dbReference type="Pfam" id="PF00795">
    <property type="entry name" value="CN_hydrolase"/>
    <property type="match status" value="1"/>
</dbReference>
<dbReference type="PANTHER" id="PTHR38686:SF1">
    <property type="entry name" value="APOLIPOPROTEIN N-ACYLTRANSFERASE"/>
    <property type="match status" value="1"/>
</dbReference>
<dbReference type="PROSITE" id="PS50263">
    <property type="entry name" value="CN_HYDROLASE"/>
    <property type="match status" value="1"/>
</dbReference>
<evidence type="ECO:0000256" key="2">
    <source>
        <dbReference type="ARBA" id="ARBA00022475"/>
    </source>
</evidence>
<dbReference type="GO" id="GO:0042158">
    <property type="term" value="P:lipoprotein biosynthetic process"/>
    <property type="evidence" value="ECO:0007669"/>
    <property type="project" value="InterPro"/>
</dbReference>
<dbReference type="GO" id="GO:0016410">
    <property type="term" value="F:N-acyltransferase activity"/>
    <property type="evidence" value="ECO:0007669"/>
    <property type="project" value="InterPro"/>
</dbReference>
<feature type="transmembrane region" description="Helical" evidence="8">
    <location>
        <begin position="34"/>
        <end position="50"/>
    </location>
</feature>
<keyword evidence="6 8" id="KW-0472">Membrane</keyword>
<keyword evidence="5 8" id="KW-1133">Transmembrane helix</keyword>
<feature type="transmembrane region" description="Helical" evidence="8">
    <location>
        <begin position="55"/>
        <end position="73"/>
    </location>
</feature>
<feature type="transmembrane region" description="Helical" evidence="8">
    <location>
        <begin position="476"/>
        <end position="498"/>
    </location>
</feature>
<sequence length="523" mass="56983">MIAFLRRPFPLYVALPLGAVGGLTLSAAFPEPGLWWLAIPGIALIVWSLIGRRWWTALCIGFIASLTFWLPLIDWLTLYLGLVPWLALAGVMTLWMTLWALLASFVLSNAHRLWSRPGMQFAFVPLVISGLWVAREGIASVWPYGGFSWGRVAQSQADGIFGHTVSWLSTAGLSFLVVWIATSLVVLVRLPAARWLWAIPAAVSILAAAIPSFPIQILGTTRVGAVQGNADAGLFSGYSPGEILSDHLNASESLVGKPVDVVVWPENGNDIDPLRDETSAALIDDLASRLHAPIVFGTITHPTPDEYFNSSLVWEPGVGVVGQYDKIHPVPFAEYMPERDFFHSLVPELVDLVTRDYGFGLRSNVIDIAGVPMGLSICFDITDDQQAYDMARDGAQIVLAQTNNADFGHTDESLQQVAIARLRAMEMGRTVVNISTVGLSQIIAPDGSILDSLERFTAGAMLVDVPRSATLTPAMVWGRTIEVGLSLLGIVGFTLVVVRTFQAKRRASLFPDETEDRPNVRQE</sequence>
<dbReference type="EMBL" id="CAFBMB010000037">
    <property type="protein sequence ID" value="CAB4895658.1"/>
    <property type="molecule type" value="Genomic_DNA"/>
</dbReference>
<dbReference type="HAMAP" id="MF_01148">
    <property type="entry name" value="Lnt"/>
    <property type="match status" value="1"/>
</dbReference>
<feature type="transmembrane region" description="Helical" evidence="8">
    <location>
        <begin position="195"/>
        <end position="213"/>
    </location>
</feature>
<keyword evidence="2" id="KW-1003">Cell membrane</keyword>
<dbReference type="AlphaFoldDB" id="A0A6J7FP15"/>
<dbReference type="GO" id="GO:0005886">
    <property type="term" value="C:plasma membrane"/>
    <property type="evidence" value="ECO:0007669"/>
    <property type="project" value="UniProtKB-SubCell"/>
</dbReference>
<feature type="transmembrane region" description="Helical" evidence="8">
    <location>
        <begin position="9"/>
        <end position="28"/>
    </location>
</feature>
<dbReference type="SUPFAM" id="SSF56317">
    <property type="entry name" value="Carbon-nitrogen hydrolase"/>
    <property type="match status" value="1"/>
</dbReference>
<gene>
    <name evidence="10" type="ORF">UFOPK3516_00670</name>
</gene>
<comment type="subcellular location">
    <subcellularLocation>
        <location evidence="1">Cell membrane</location>
        <topology evidence="1">Multi-pass membrane protein</topology>
    </subcellularLocation>
</comment>
<name>A0A6J7FP15_9ZZZZ</name>
<keyword evidence="3" id="KW-0808">Transferase</keyword>
<dbReference type="CDD" id="cd07571">
    <property type="entry name" value="ALP_N-acyl_transferase"/>
    <property type="match status" value="1"/>
</dbReference>
<dbReference type="Pfam" id="PF20154">
    <property type="entry name" value="LNT_N"/>
    <property type="match status" value="1"/>
</dbReference>
<organism evidence="10">
    <name type="scientific">freshwater metagenome</name>
    <dbReference type="NCBI Taxonomy" id="449393"/>
    <lineage>
        <taxon>unclassified sequences</taxon>
        <taxon>metagenomes</taxon>
        <taxon>ecological metagenomes</taxon>
    </lineage>
</organism>
<feature type="transmembrane region" description="Helical" evidence="8">
    <location>
        <begin position="165"/>
        <end position="188"/>
    </location>
</feature>
<evidence type="ECO:0000256" key="4">
    <source>
        <dbReference type="ARBA" id="ARBA00022692"/>
    </source>
</evidence>
<dbReference type="Gene3D" id="3.60.110.10">
    <property type="entry name" value="Carbon-nitrogen hydrolase"/>
    <property type="match status" value="1"/>
</dbReference>
<evidence type="ECO:0000256" key="8">
    <source>
        <dbReference type="SAM" id="Phobius"/>
    </source>
</evidence>
<keyword evidence="7" id="KW-0012">Acyltransferase</keyword>
<dbReference type="InterPro" id="IPR045378">
    <property type="entry name" value="LNT_N"/>
</dbReference>
<evidence type="ECO:0000313" key="10">
    <source>
        <dbReference type="EMBL" id="CAB4895658.1"/>
    </source>
</evidence>
<evidence type="ECO:0000256" key="1">
    <source>
        <dbReference type="ARBA" id="ARBA00004651"/>
    </source>
</evidence>